<evidence type="ECO:0000313" key="3">
    <source>
        <dbReference type="EMBL" id="MCR5971005.1"/>
    </source>
</evidence>
<dbReference type="InterPro" id="IPR009214">
    <property type="entry name" value="DUF1129"/>
</dbReference>
<dbReference type="RefSeq" id="WP_035184967.1">
    <property type="nucleotide sequence ID" value="NZ_QOCY01000037.1"/>
</dbReference>
<keyword evidence="2" id="KW-0812">Transmembrane</keyword>
<sequence>MSEEKQVKNASQAELQKQGQAEAKTESIKQENPEELRGKLSNKNKDYIYRLKKELVAGGMSEGDADAQIDGLLPEIYDAQIKGQPANVLFGAAPKLKASQILHPVVKPERVPDKLVALDGALFYTAMLTVLFGVLQLFTDNSKSTSSGSGILTLIVMGLAMGWYFTKYNTWMQPDPKTGKPAWGKVIWGLLGSLLIIMLIVFVLSIPALSVINPVLPGWADILVAAAAYGIRWLVRRHYGIEGTSLSPDKLTMKKKVNQ</sequence>
<comment type="caution">
    <text evidence="3">The sequence shown here is derived from an EMBL/GenBank/DDBJ whole genome shotgun (WGS) entry which is preliminary data.</text>
</comment>
<dbReference type="EMBL" id="QOCY01000037">
    <property type="protein sequence ID" value="MCR5971005.1"/>
    <property type="molecule type" value="Genomic_DNA"/>
</dbReference>
<feature type="transmembrane region" description="Helical" evidence="2">
    <location>
        <begin position="186"/>
        <end position="210"/>
    </location>
</feature>
<evidence type="ECO:0000313" key="4">
    <source>
        <dbReference type="Proteomes" id="UP001524940"/>
    </source>
</evidence>
<proteinExistence type="predicted"/>
<organism evidence="3 4">
    <name type="scientific">Lactobacillus leichmannii</name>
    <dbReference type="NCBI Taxonomy" id="28039"/>
    <lineage>
        <taxon>Bacteria</taxon>
        <taxon>Bacillati</taxon>
        <taxon>Bacillota</taxon>
        <taxon>Bacilli</taxon>
        <taxon>Lactobacillales</taxon>
        <taxon>Lactobacillaceae</taxon>
        <taxon>Lactobacillus</taxon>
    </lineage>
</organism>
<accession>A0ABT1XWJ1</accession>
<keyword evidence="4" id="KW-1185">Reference proteome</keyword>
<reference evidence="3 4" key="1">
    <citation type="submission" date="2018-07" db="EMBL/GenBank/DDBJ databases">
        <title>Genome sequencing and assembly of Lactobacillus leichmannii.</title>
        <authorList>
            <person name="Rong J.-C."/>
            <person name="Li M.-Y."/>
            <person name="Zhang Q.-F."/>
            <person name="Chi N.-Y."/>
        </authorList>
    </citation>
    <scope>NUCLEOTIDE SEQUENCE [LARGE SCALE GENOMIC DNA]</scope>
    <source>
        <strain evidence="3 4">JCM 1148</strain>
    </source>
</reference>
<evidence type="ECO:0000256" key="2">
    <source>
        <dbReference type="SAM" id="Phobius"/>
    </source>
</evidence>
<keyword evidence="2" id="KW-0472">Membrane</keyword>
<dbReference type="Proteomes" id="UP001524940">
    <property type="component" value="Unassembled WGS sequence"/>
</dbReference>
<gene>
    <name evidence="3" type="ORF">DS743_04005</name>
</gene>
<dbReference type="PIRSF" id="PIRSF033111">
    <property type="entry name" value="UCP033111"/>
    <property type="match status" value="1"/>
</dbReference>
<evidence type="ECO:0000256" key="1">
    <source>
        <dbReference type="SAM" id="MobiDB-lite"/>
    </source>
</evidence>
<keyword evidence="2" id="KW-1133">Transmembrane helix</keyword>
<protein>
    <submittedName>
        <fullName evidence="3">DUF1129 domain-containing protein</fullName>
    </submittedName>
</protein>
<name>A0ABT1XWJ1_LACLE</name>
<feature type="transmembrane region" description="Helical" evidence="2">
    <location>
        <begin position="147"/>
        <end position="165"/>
    </location>
</feature>
<dbReference type="Pfam" id="PF06570">
    <property type="entry name" value="DUF1129"/>
    <property type="match status" value="1"/>
</dbReference>
<feature type="compositionally biased region" description="Polar residues" evidence="1">
    <location>
        <begin position="8"/>
        <end position="19"/>
    </location>
</feature>
<feature type="region of interest" description="Disordered" evidence="1">
    <location>
        <begin position="1"/>
        <end position="39"/>
    </location>
</feature>
<feature type="compositionally biased region" description="Basic and acidic residues" evidence="1">
    <location>
        <begin position="23"/>
        <end position="39"/>
    </location>
</feature>
<feature type="transmembrane region" description="Helical" evidence="2">
    <location>
        <begin position="216"/>
        <end position="235"/>
    </location>
</feature>
<feature type="transmembrane region" description="Helical" evidence="2">
    <location>
        <begin position="115"/>
        <end position="135"/>
    </location>
</feature>